<feature type="signal peptide" evidence="2">
    <location>
        <begin position="1"/>
        <end position="19"/>
    </location>
</feature>
<gene>
    <name evidence="3" type="ORF">DSM112329_01456</name>
</gene>
<evidence type="ECO:0000313" key="3">
    <source>
        <dbReference type="EMBL" id="XAY04621.1"/>
    </source>
</evidence>
<proteinExistence type="predicted"/>
<dbReference type="KEGG" id="parq:DSM112329_01456"/>
<dbReference type="Gene3D" id="3.20.20.80">
    <property type="entry name" value="Glycosidases"/>
    <property type="match status" value="1"/>
</dbReference>
<protein>
    <submittedName>
        <fullName evidence="3">Uncharacterized protein</fullName>
    </submittedName>
</protein>
<feature type="region of interest" description="Disordered" evidence="1">
    <location>
        <begin position="26"/>
        <end position="57"/>
    </location>
</feature>
<feature type="compositionally biased region" description="Gly residues" evidence="1">
    <location>
        <begin position="26"/>
        <end position="35"/>
    </location>
</feature>
<dbReference type="InterPro" id="IPR017853">
    <property type="entry name" value="GH"/>
</dbReference>
<feature type="compositionally biased region" description="Pro residues" evidence="1">
    <location>
        <begin position="44"/>
        <end position="56"/>
    </location>
</feature>
<name>A0AAU7ASG4_9ACTN</name>
<keyword evidence="2" id="KW-0732">Signal</keyword>
<dbReference type="AlphaFoldDB" id="A0AAU7ASG4"/>
<reference evidence="3" key="1">
    <citation type="submission" date="2022-12" db="EMBL/GenBank/DDBJ databases">
        <title>Paraconexibacter alkalitolerans sp. nov. and Baekduia alba sp. nov., isolated from soil and emended description of the genera Paraconexibacter (Chun et al., 2020) and Baekduia (An et al., 2020).</title>
        <authorList>
            <person name="Vieira S."/>
            <person name="Huber K.J."/>
            <person name="Geppert A."/>
            <person name="Wolf J."/>
            <person name="Neumann-Schaal M."/>
            <person name="Muesken M."/>
            <person name="Overmann J."/>
        </authorList>
    </citation>
    <scope>NUCLEOTIDE SEQUENCE</scope>
    <source>
        <strain evidence="3">AEG42_29</strain>
    </source>
</reference>
<feature type="chain" id="PRO_5043896398" evidence="2">
    <location>
        <begin position="20"/>
        <end position="428"/>
    </location>
</feature>
<evidence type="ECO:0000256" key="1">
    <source>
        <dbReference type="SAM" id="MobiDB-lite"/>
    </source>
</evidence>
<evidence type="ECO:0000256" key="2">
    <source>
        <dbReference type="SAM" id="SignalP"/>
    </source>
</evidence>
<organism evidence="3">
    <name type="scientific">Paraconexibacter sp. AEG42_29</name>
    <dbReference type="NCBI Taxonomy" id="2997339"/>
    <lineage>
        <taxon>Bacteria</taxon>
        <taxon>Bacillati</taxon>
        <taxon>Actinomycetota</taxon>
        <taxon>Thermoleophilia</taxon>
        <taxon>Solirubrobacterales</taxon>
        <taxon>Paraconexibacteraceae</taxon>
        <taxon>Paraconexibacter</taxon>
    </lineage>
</organism>
<dbReference type="PROSITE" id="PS51257">
    <property type="entry name" value="PROKAR_LIPOPROTEIN"/>
    <property type="match status" value="1"/>
</dbReference>
<sequence>MRLTATFAVAVLLSALAFAGCGGGGRGGSPTGAAGGSTAAAKPPARPSAISPPPAQRLPIGISENNPWLIDPGPVPAGFAAWRDRTAALRPARYRLFVDWSAIQPDPTVPVDLAQPNDGCLRGIRPCGTFAGVRDRLRAVAARQAADGGGWEVMIVLEGVPEWAAVPAGGCERGATRTRSRPINDAGLAGYRLLIRSLLALGRDLGVPLRWWSPWGEPNHPGFISPQRARCSVGSPSLSPAVYSRLVRAARAELDADEGVHDLVLGELAGYGNPTARGTGIAEFVRALPDDVACAGTVWSQHEYAQPDRRQPDAVGALERVLDERPCTTGKPIWVTETGVGGVRAGAPRGGDGLRQGAQCAAQAAALERWDADPRVQAVFQFSVREDTAYPVGLFDPALRRAYRTYDLWRAWGQTPATAPRPQRPPGC</sequence>
<dbReference type="EMBL" id="CP114014">
    <property type="protein sequence ID" value="XAY04621.1"/>
    <property type="molecule type" value="Genomic_DNA"/>
</dbReference>
<dbReference type="SUPFAM" id="SSF51445">
    <property type="entry name" value="(Trans)glycosidases"/>
    <property type="match status" value="1"/>
</dbReference>
<accession>A0AAU7ASG4</accession>